<proteinExistence type="inferred from homology"/>
<comment type="similarity">
    <text evidence="2">Belongs to the transposase mutator family.</text>
</comment>
<evidence type="ECO:0000256" key="6">
    <source>
        <dbReference type="SAM" id="MobiDB-lite"/>
    </source>
</evidence>
<evidence type="ECO:0000256" key="5">
    <source>
        <dbReference type="ARBA" id="ARBA00023172"/>
    </source>
</evidence>
<organism evidence="7 8">
    <name type="scientific">Neorhodopirellula lusitana</name>
    <dbReference type="NCBI Taxonomy" id="445327"/>
    <lineage>
        <taxon>Bacteria</taxon>
        <taxon>Pseudomonadati</taxon>
        <taxon>Planctomycetota</taxon>
        <taxon>Planctomycetia</taxon>
        <taxon>Pirellulales</taxon>
        <taxon>Pirellulaceae</taxon>
        <taxon>Neorhodopirellula</taxon>
    </lineage>
</organism>
<evidence type="ECO:0000256" key="1">
    <source>
        <dbReference type="ARBA" id="ARBA00002190"/>
    </source>
</evidence>
<comment type="function">
    <text evidence="1">Required for the transposition of the insertion element.</text>
</comment>
<keyword evidence="5" id="KW-0233">DNA recombination</keyword>
<keyword evidence="4" id="KW-0238">DNA-binding</keyword>
<feature type="region of interest" description="Disordered" evidence="6">
    <location>
        <begin position="103"/>
        <end position="147"/>
    </location>
</feature>
<dbReference type="PANTHER" id="PTHR33217">
    <property type="entry name" value="TRANSPOSASE FOR INSERTION SEQUENCE ELEMENT IS1081"/>
    <property type="match status" value="1"/>
</dbReference>
<dbReference type="PANTHER" id="PTHR33217:SF7">
    <property type="entry name" value="TRANSPOSASE FOR INSERTION SEQUENCE ELEMENT IS1081"/>
    <property type="match status" value="1"/>
</dbReference>
<keyword evidence="8" id="KW-1185">Reference proteome</keyword>
<evidence type="ECO:0000313" key="7">
    <source>
        <dbReference type="EMBL" id="SMP69337.1"/>
    </source>
</evidence>
<comment type="caution">
    <text evidence="7">The sequence shown here is derived from an EMBL/GenBank/DDBJ whole genome shotgun (WGS) entry which is preliminary data.</text>
</comment>
<sequence>MERNLKGRLSKRYWGELSRPFTRLRSAQQIDAAEEVFGELEALLKPINTKAYRSRHEAGDDQVELHRMDVPSTLYRSLLSTNAIENSFLNTCRKLRLVTQFRDRGRPSESLAPARAAGRRGKYPPNSGHASLPALITAPAQPPANPA</sequence>
<dbReference type="InterPro" id="IPR001207">
    <property type="entry name" value="Transposase_mutator"/>
</dbReference>
<protein>
    <recommendedName>
        <fullName evidence="9">Transposase</fullName>
    </recommendedName>
</protein>
<evidence type="ECO:0000256" key="4">
    <source>
        <dbReference type="ARBA" id="ARBA00023125"/>
    </source>
</evidence>
<keyword evidence="3" id="KW-0815">Transposition</keyword>
<accession>A0ABY1QFA6</accession>
<dbReference type="EMBL" id="FXUG01000012">
    <property type="protein sequence ID" value="SMP69337.1"/>
    <property type="molecule type" value="Genomic_DNA"/>
</dbReference>
<evidence type="ECO:0000256" key="2">
    <source>
        <dbReference type="ARBA" id="ARBA00010961"/>
    </source>
</evidence>
<dbReference type="Proteomes" id="UP001158067">
    <property type="component" value="Unassembled WGS sequence"/>
</dbReference>
<evidence type="ECO:0000256" key="3">
    <source>
        <dbReference type="ARBA" id="ARBA00022578"/>
    </source>
</evidence>
<gene>
    <name evidence="7" type="ORF">SAMN06265222_1121</name>
</gene>
<evidence type="ECO:0000313" key="8">
    <source>
        <dbReference type="Proteomes" id="UP001158067"/>
    </source>
</evidence>
<evidence type="ECO:0008006" key="9">
    <source>
        <dbReference type="Google" id="ProtNLM"/>
    </source>
</evidence>
<name>A0ABY1QFA6_9BACT</name>
<reference evidence="7 8" key="1">
    <citation type="submission" date="2017-05" db="EMBL/GenBank/DDBJ databases">
        <authorList>
            <person name="Varghese N."/>
            <person name="Submissions S."/>
        </authorList>
    </citation>
    <scope>NUCLEOTIDE SEQUENCE [LARGE SCALE GENOMIC DNA]</scope>
    <source>
        <strain evidence="7 8">DSM 25457</strain>
    </source>
</reference>